<evidence type="ECO:0000259" key="2">
    <source>
        <dbReference type="Pfam" id="PF12780"/>
    </source>
</evidence>
<name>A0A2H1VIT6_SPOFR</name>
<feature type="domain" description="Dynein heavy chain AAA module D4" evidence="2">
    <location>
        <begin position="402"/>
        <end position="452"/>
    </location>
</feature>
<dbReference type="PANTHER" id="PTHR46961">
    <property type="entry name" value="DYNEIN HEAVY CHAIN 1, AXONEMAL-LIKE PROTEIN"/>
    <property type="match status" value="1"/>
</dbReference>
<dbReference type="InterPro" id="IPR041589">
    <property type="entry name" value="DNAH3_AAA_lid_1"/>
</dbReference>
<dbReference type="GO" id="GO:0030286">
    <property type="term" value="C:dynein complex"/>
    <property type="evidence" value="ECO:0007669"/>
    <property type="project" value="InterPro"/>
</dbReference>
<sequence length="574" mass="65421">MSAQTTAANVQDIIEARLEKRTKGNYVPAGGKKMIAFMDDINMPVRDYYGSPPPLELVRLWHDYGYWFDRAKQWRKNVKNMVLCGAAGPPGGARSPLPPRLLSCFHAFYLSSPTQQQLVKIFGTMLGQHLLDFDEETKSVAILKIHLACCSSVCKPSLRPSRTDAKYETADNQSVSLTNLASPSFFIVTPFSSRKTVLIATIDMFNNVVAKLLPTPSKMHYLFNLRDISKIFQGLLRSNKDYTNTKPRFLRLWIHECFRVFCDRLTEEKDREWFLNHVGDMLGKHFELTFHALCPSKSPPLFGHFLNPYEVYDDMNDPDALRKYILNQLEEYNSCPGVVKMDLVLFKDAIEHVCRIVRVISQPRGNMLCVGIGEYNKPGLLMSFSSSPYFFMRIRADVSSDGGSGRTCLTRLATYICEYTSFTVVVTKTYGIKEFREDLKYFFLCGGCLYKHPSSHTHDTQTRNNNLWITQRVTPCGNRTRYTFYAGSSRLPSHRTNSAVVLYTGCGVDQKKTTFIFSDTQIAEETFTEVMNNLLSSGEVTNLYKPDEFEDVIRDELFNTGYFRAVSPALLGSY</sequence>
<reference evidence="4" key="1">
    <citation type="submission" date="2016-07" db="EMBL/GenBank/DDBJ databases">
        <authorList>
            <person name="Bretaudeau A."/>
        </authorList>
    </citation>
    <scope>NUCLEOTIDE SEQUENCE</scope>
    <source>
        <strain evidence="4">Rice</strain>
        <tissue evidence="4">Whole body</tissue>
    </source>
</reference>
<dbReference type="Pfam" id="PF12780">
    <property type="entry name" value="AAA_8"/>
    <property type="match status" value="3"/>
</dbReference>
<dbReference type="Gene3D" id="3.40.50.300">
    <property type="entry name" value="P-loop containing nucleotide triphosphate hydrolases"/>
    <property type="match status" value="3"/>
</dbReference>
<feature type="domain" description="Dynein heavy chain AAA module D4" evidence="2">
    <location>
        <begin position="341"/>
        <end position="374"/>
    </location>
</feature>
<dbReference type="EMBL" id="ODYU01002799">
    <property type="protein sequence ID" value="SOQ40745.1"/>
    <property type="molecule type" value="Genomic_DNA"/>
</dbReference>
<dbReference type="InterPro" id="IPR027417">
    <property type="entry name" value="P-loop_NTPase"/>
</dbReference>
<dbReference type="FunFam" id="1.20.920.30:FF:000005">
    <property type="entry name" value="Dynein, axonemal, heavy chain 2"/>
    <property type="match status" value="1"/>
</dbReference>
<evidence type="ECO:0000259" key="3">
    <source>
        <dbReference type="Pfam" id="PF17857"/>
    </source>
</evidence>
<gene>
    <name evidence="4" type="ORF">SFRICE_020193</name>
</gene>
<dbReference type="InterPro" id="IPR024317">
    <property type="entry name" value="Dynein_heavy_chain_D4_dom"/>
</dbReference>
<dbReference type="PANTHER" id="PTHR46961:SF8">
    <property type="entry name" value="DYNEIN AXONEMAL HEAVY CHAIN 7"/>
    <property type="match status" value="1"/>
</dbReference>
<feature type="domain" description="Dynein heavy chain AAA module D4" evidence="2">
    <location>
        <begin position="502"/>
        <end position="554"/>
    </location>
</feature>
<dbReference type="GO" id="GO:0045505">
    <property type="term" value="F:dynein intermediate chain binding"/>
    <property type="evidence" value="ECO:0007669"/>
    <property type="project" value="InterPro"/>
</dbReference>
<dbReference type="GO" id="GO:0051959">
    <property type="term" value="F:dynein light intermediate chain binding"/>
    <property type="evidence" value="ECO:0007669"/>
    <property type="project" value="InterPro"/>
</dbReference>
<protein>
    <submittedName>
        <fullName evidence="4">SFRICE_020193</fullName>
    </submittedName>
</protein>
<feature type="domain" description="Dynein heavy chain 3 AAA+ lid" evidence="3">
    <location>
        <begin position="201"/>
        <end position="286"/>
    </location>
</feature>
<organism evidence="4">
    <name type="scientific">Spodoptera frugiperda</name>
    <name type="common">Fall armyworm</name>
    <dbReference type="NCBI Taxonomy" id="7108"/>
    <lineage>
        <taxon>Eukaryota</taxon>
        <taxon>Metazoa</taxon>
        <taxon>Ecdysozoa</taxon>
        <taxon>Arthropoda</taxon>
        <taxon>Hexapoda</taxon>
        <taxon>Insecta</taxon>
        <taxon>Pterygota</taxon>
        <taxon>Neoptera</taxon>
        <taxon>Endopterygota</taxon>
        <taxon>Lepidoptera</taxon>
        <taxon>Glossata</taxon>
        <taxon>Ditrysia</taxon>
        <taxon>Noctuoidea</taxon>
        <taxon>Noctuidae</taxon>
        <taxon>Amphipyrinae</taxon>
        <taxon>Spodoptera</taxon>
    </lineage>
</organism>
<comment type="similarity">
    <text evidence="1">Belongs to the dynein heavy chain family.</text>
</comment>
<accession>A0A2H1VIT6</accession>
<dbReference type="AlphaFoldDB" id="A0A2H1VIT6"/>
<dbReference type="Pfam" id="PF17857">
    <property type="entry name" value="AAA_lid_1"/>
    <property type="match status" value="1"/>
</dbReference>
<dbReference type="InterPro" id="IPR026983">
    <property type="entry name" value="DHC"/>
</dbReference>
<proteinExistence type="inferred from homology"/>
<dbReference type="SUPFAM" id="SSF52540">
    <property type="entry name" value="P-loop containing nucleoside triphosphate hydrolases"/>
    <property type="match status" value="1"/>
</dbReference>
<dbReference type="Gene3D" id="1.20.920.30">
    <property type="match status" value="1"/>
</dbReference>
<dbReference type="GO" id="GO:0007018">
    <property type="term" value="P:microtubule-based movement"/>
    <property type="evidence" value="ECO:0007669"/>
    <property type="project" value="InterPro"/>
</dbReference>
<evidence type="ECO:0000313" key="4">
    <source>
        <dbReference type="EMBL" id="SOQ40745.1"/>
    </source>
</evidence>
<evidence type="ECO:0000256" key="1">
    <source>
        <dbReference type="ARBA" id="ARBA00008887"/>
    </source>
</evidence>
<dbReference type="Pfam" id="PF12775">
    <property type="entry name" value="AAA_7"/>
    <property type="match status" value="1"/>
</dbReference>